<dbReference type="EMBL" id="CP052766">
    <property type="protein sequence ID" value="QJR81755.1"/>
    <property type="molecule type" value="Genomic_DNA"/>
</dbReference>
<sequence>MKQIKLIFLALFFSSFAGLNAVAAETAITAENSATSTSVSSEQSINLNTASVEELMTLPGIGKSKANAIIAYRDEVGEFLEVEQLTQVKGIGEKMLAKVRDKIAVK</sequence>
<proteinExistence type="predicted"/>
<dbReference type="PANTHER" id="PTHR21180:SF32">
    <property type="entry name" value="ENDONUCLEASE_EXONUCLEASE_PHOSPHATASE FAMILY DOMAIN-CONTAINING PROTEIN 1"/>
    <property type="match status" value="1"/>
</dbReference>
<dbReference type="PANTHER" id="PTHR21180">
    <property type="entry name" value="ENDONUCLEASE/EXONUCLEASE/PHOSPHATASE FAMILY DOMAIN-CONTAINING PROTEIN 1"/>
    <property type="match status" value="1"/>
</dbReference>
<keyword evidence="4" id="KW-1185">Reference proteome</keyword>
<keyword evidence="3" id="KW-0238">DNA-binding</keyword>
<organism evidence="3 4">
    <name type="scientific">Alteromonas pelagimontana</name>
    <dbReference type="NCBI Taxonomy" id="1858656"/>
    <lineage>
        <taxon>Bacteria</taxon>
        <taxon>Pseudomonadati</taxon>
        <taxon>Pseudomonadota</taxon>
        <taxon>Gammaproteobacteria</taxon>
        <taxon>Alteromonadales</taxon>
        <taxon>Alteromonadaceae</taxon>
        <taxon>Alteromonas/Salinimonas group</taxon>
        <taxon>Alteromonas</taxon>
    </lineage>
</organism>
<dbReference type="SMART" id="SM00278">
    <property type="entry name" value="HhH1"/>
    <property type="match status" value="2"/>
</dbReference>
<reference evidence="4" key="1">
    <citation type="submission" date="2014-12" db="EMBL/GenBank/DDBJ databases">
        <title>Complete genome sequence of a multi-drug resistant Klebsiella pneumoniae.</title>
        <authorList>
            <person name="Hua X."/>
            <person name="Chen Q."/>
            <person name="Li X."/>
            <person name="Feng Y."/>
            <person name="Ruan Z."/>
            <person name="Yu Y."/>
        </authorList>
    </citation>
    <scope>NUCLEOTIDE SEQUENCE [LARGE SCALE GENOMIC DNA]</scope>
    <source>
        <strain evidence="4">5.12</strain>
    </source>
</reference>
<feature type="domain" description="Helix-hairpin-helix DNA-binding motif class 1" evidence="2">
    <location>
        <begin position="53"/>
        <end position="72"/>
    </location>
</feature>
<dbReference type="GO" id="GO:0006281">
    <property type="term" value="P:DNA repair"/>
    <property type="evidence" value="ECO:0007669"/>
    <property type="project" value="InterPro"/>
</dbReference>
<feature type="chain" id="PRO_5028925066" evidence="1">
    <location>
        <begin position="24"/>
        <end position="106"/>
    </location>
</feature>
<dbReference type="GO" id="GO:0015627">
    <property type="term" value="C:type II protein secretion system complex"/>
    <property type="evidence" value="ECO:0007669"/>
    <property type="project" value="TreeGrafter"/>
</dbReference>
<dbReference type="InterPro" id="IPR010994">
    <property type="entry name" value="RuvA_2-like"/>
</dbReference>
<dbReference type="InterPro" id="IPR003583">
    <property type="entry name" value="Hlx-hairpin-Hlx_DNA-bd_motif"/>
</dbReference>
<dbReference type="InterPro" id="IPR004509">
    <property type="entry name" value="Competence_ComEA_HhH"/>
</dbReference>
<evidence type="ECO:0000313" key="4">
    <source>
        <dbReference type="Proteomes" id="UP000219285"/>
    </source>
</evidence>
<accession>A0A6M4MGM8</accession>
<keyword evidence="1" id="KW-0732">Signal</keyword>
<evidence type="ECO:0000256" key="1">
    <source>
        <dbReference type="SAM" id="SignalP"/>
    </source>
</evidence>
<dbReference type="SUPFAM" id="SSF47781">
    <property type="entry name" value="RuvA domain 2-like"/>
    <property type="match status" value="1"/>
</dbReference>
<feature type="domain" description="Helix-hairpin-helix DNA-binding motif class 1" evidence="2">
    <location>
        <begin position="83"/>
        <end position="102"/>
    </location>
</feature>
<feature type="signal peptide" evidence="1">
    <location>
        <begin position="1"/>
        <end position="23"/>
    </location>
</feature>
<dbReference type="InterPro" id="IPR051675">
    <property type="entry name" value="Endo/Exo/Phosphatase_dom_1"/>
</dbReference>
<dbReference type="Proteomes" id="UP000219285">
    <property type="component" value="Chromosome"/>
</dbReference>
<name>A0A6M4MGM8_9ALTE</name>
<protein>
    <submittedName>
        <fullName evidence="3">ComEA family DNA-binding protein</fullName>
    </submittedName>
</protein>
<gene>
    <name evidence="3" type="ORF">CA267_013800</name>
</gene>
<dbReference type="RefSeq" id="WP_075610675.1">
    <property type="nucleotide sequence ID" value="NZ_CP052766.1"/>
</dbReference>
<dbReference type="OrthoDB" id="7510573at2"/>
<evidence type="ECO:0000259" key="2">
    <source>
        <dbReference type="SMART" id="SM00278"/>
    </source>
</evidence>
<reference evidence="3 4" key="2">
    <citation type="submission" date="2020-04" db="EMBL/GenBank/DDBJ databases">
        <title>Complete genome sequence of Alteromonas pelagimontana 5.12T.</title>
        <authorList>
            <person name="Sinha R.K."/>
            <person name="Krishnan K.P."/>
            <person name="Kurian J.P."/>
        </authorList>
    </citation>
    <scope>NUCLEOTIDE SEQUENCE [LARGE SCALE GENOMIC DNA]</scope>
    <source>
        <strain evidence="3 4">5.12</strain>
    </source>
</reference>
<dbReference type="Gene3D" id="1.10.150.320">
    <property type="entry name" value="Photosystem II 12 kDa extrinsic protein"/>
    <property type="match status" value="1"/>
</dbReference>
<dbReference type="GO" id="GO:0003677">
    <property type="term" value="F:DNA binding"/>
    <property type="evidence" value="ECO:0007669"/>
    <property type="project" value="UniProtKB-KW"/>
</dbReference>
<evidence type="ECO:0000313" key="3">
    <source>
        <dbReference type="EMBL" id="QJR81755.1"/>
    </source>
</evidence>
<dbReference type="NCBIfam" id="TIGR00426">
    <property type="entry name" value="competence protein ComEA helix-hairpin-helix repeat region"/>
    <property type="match status" value="1"/>
</dbReference>
<dbReference type="GO" id="GO:0015628">
    <property type="term" value="P:protein secretion by the type II secretion system"/>
    <property type="evidence" value="ECO:0007669"/>
    <property type="project" value="TreeGrafter"/>
</dbReference>
<dbReference type="Pfam" id="PF12836">
    <property type="entry name" value="HHH_3"/>
    <property type="match status" value="1"/>
</dbReference>
<dbReference type="AlphaFoldDB" id="A0A6M4MGM8"/>
<dbReference type="KEGG" id="apel:CA267_013800"/>